<organism evidence="2 3">
    <name type="scientific">Staphylococcus casei</name>
    <dbReference type="NCBI Taxonomy" id="201828"/>
    <lineage>
        <taxon>Bacteria</taxon>
        <taxon>Bacillati</taxon>
        <taxon>Bacillota</taxon>
        <taxon>Bacilli</taxon>
        <taxon>Bacillales</taxon>
        <taxon>Staphylococcaceae</taxon>
        <taxon>Staphylococcus</taxon>
    </lineage>
</organism>
<keyword evidence="1" id="KW-0812">Transmembrane</keyword>
<dbReference type="RefSeq" id="WP_176721575.1">
    <property type="nucleotide sequence ID" value="NZ_CP133006.1"/>
</dbReference>
<dbReference type="EMBL" id="CP133006">
    <property type="protein sequence ID" value="WZG08482.1"/>
    <property type="molecule type" value="Genomic_DNA"/>
</dbReference>
<keyword evidence="1" id="KW-1133">Transmembrane helix</keyword>
<keyword evidence="3" id="KW-1185">Reference proteome</keyword>
<proteinExistence type="predicted"/>
<evidence type="ECO:0000313" key="2">
    <source>
        <dbReference type="EMBL" id="WZG08482.1"/>
    </source>
</evidence>
<feature type="transmembrane region" description="Helical" evidence="1">
    <location>
        <begin position="6"/>
        <end position="26"/>
    </location>
</feature>
<dbReference type="Proteomes" id="UP001468345">
    <property type="component" value="Chromosome"/>
</dbReference>
<evidence type="ECO:0000313" key="3">
    <source>
        <dbReference type="Proteomes" id="UP001468345"/>
    </source>
</evidence>
<accession>A0ABZ2W8L4</accession>
<name>A0ABZ2W8L4_9STAP</name>
<evidence type="ECO:0000256" key="1">
    <source>
        <dbReference type="SAM" id="Phobius"/>
    </source>
</evidence>
<reference evidence="2 3" key="1">
    <citation type="journal article" date="2024" name="ISME J.">
        <title>Staphylococcus epidermidis bacteriocin A37 kills natural competitors with a unique mechanism of action.</title>
        <authorList>
            <person name="Puls J.S."/>
            <person name="Winnerling B."/>
            <person name="Power J.J."/>
            <person name="Kruger A.M."/>
            <person name="Brajtenbach D."/>
            <person name="Johnson M."/>
            <person name="Bilici K."/>
            <person name="Camus L."/>
            <person name="Fliesswasser T."/>
            <person name="Schneider T."/>
            <person name="Sahl H.G."/>
            <person name="Ghosal D."/>
            <person name="Kubitscheck U."/>
            <person name="Heilbronner S."/>
            <person name="Grein F."/>
        </authorList>
    </citation>
    <scope>NUCLEOTIDE SEQUENCE [LARGE SCALE GENOMIC DNA]</scope>
    <source>
        <strain evidence="2 3">SCK7</strain>
    </source>
</reference>
<protein>
    <submittedName>
        <fullName evidence="2">Uncharacterized protein</fullName>
    </submittedName>
</protein>
<gene>
    <name evidence="2" type="ORF">SHJJP9002_000360</name>
</gene>
<keyword evidence="1" id="KW-0472">Membrane</keyword>
<sequence length="52" mass="5924">MNIKEHWVSITVITVVLVIFLLIIFAKANEGLDPYELNELKSSHHQYLSKGA</sequence>